<organism evidence="3 4">
    <name type="scientific">Lophiostoma macrostomum CBS 122681</name>
    <dbReference type="NCBI Taxonomy" id="1314788"/>
    <lineage>
        <taxon>Eukaryota</taxon>
        <taxon>Fungi</taxon>
        <taxon>Dikarya</taxon>
        <taxon>Ascomycota</taxon>
        <taxon>Pezizomycotina</taxon>
        <taxon>Dothideomycetes</taxon>
        <taxon>Pleosporomycetidae</taxon>
        <taxon>Pleosporales</taxon>
        <taxon>Lophiostomataceae</taxon>
        <taxon>Lophiostoma</taxon>
    </lineage>
</organism>
<accession>A0A6A6SJK9</accession>
<proteinExistence type="predicted"/>
<protein>
    <submittedName>
        <fullName evidence="3">Uncharacterized protein</fullName>
    </submittedName>
</protein>
<feature type="region of interest" description="Disordered" evidence="2">
    <location>
        <begin position="335"/>
        <end position="392"/>
    </location>
</feature>
<dbReference type="AlphaFoldDB" id="A0A6A6SJK9"/>
<evidence type="ECO:0000313" key="4">
    <source>
        <dbReference type="Proteomes" id="UP000799324"/>
    </source>
</evidence>
<feature type="compositionally biased region" description="Polar residues" evidence="2">
    <location>
        <begin position="223"/>
        <end position="232"/>
    </location>
</feature>
<evidence type="ECO:0000256" key="2">
    <source>
        <dbReference type="SAM" id="MobiDB-lite"/>
    </source>
</evidence>
<evidence type="ECO:0000313" key="3">
    <source>
        <dbReference type="EMBL" id="KAF2647770.1"/>
    </source>
</evidence>
<sequence length="410" mass="47190">MAEEDRRIYTVAALPLDSRADDQDTVQQHADIRPKDDLAADPSACLSLWTPDPANWEKDFHPGPITFALSGGFPALVFTATLFTDLIDALESREALGEMRLAAATERQQISLREDTLFTKTTKWEEYIKILKQGQHDDKSAMVKKIDLLQRALNEANRASKQLREQELQLERKLRDAEARWVGIQDRILMQFNAAFVQLGMFQRLCNFSTPAHPESHEAPRVPQTTQNNPNDASACPAPPRRPSAQLVFEMSERQAELRRIEAEFDQHHNLYEQELQDYILSQIHRPDGDDLEKEFGQIWFQRRKGMTRKLDEAEKVYKDAKDKVDAAGIIVDPPDNGIDGIPEAPMEQSISSRKRKRIEDWVDCTNEQKRSRSEKSLKSNPSATWSAKEGDREYRQKIDEYNKFIGRER</sequence>
<dbReference type="EMBL" id="MU004584">
    <property type="protein sequence ID" value="KAF2647770.1"/>
    <property type="molecule type" value="Genomic_DNA"/>
</dbReference>
<evidence type="ECO:0000256" key="1">
    <source>
        <dbReference type="SAM" id="Coils"/>
    </source>
</evidence>
<gene>
    <name evidence="3" type="ORF">K491DRAFT_723148</name>
</gene>
<feature type="coiled-coil region" evidence="1">
    <location>
        <begin position="139"/>
        <end position="180"/>
    </location>
</feature>
<keyword evidence="1" id="KW-0175">Coiled coil</keyword>
<keyword evidence="4" id="KW-1185">Reference proteome</keyword>
<reference evidence="3" key="1">
    <citation type="journal article" date="2020" name="Stud. Mycol.">
        <title>101 Dothideomycetes genomes: a test case for predicting lifestyles and emergence of pathogens.</title>
        <authorList>
            <person name="Haridas S."/>
            <person name="Albert R."/>
            <person name="Binder M."/>
            <person name="Bloem J."/>
            <person name="Labutti K."/>
            <person name="Salamov A."/>
            <person name="Andreopoulos B."/>
            <person name="Baker S."/>
            <person name="Barry K."/>
            <person name="Bills G."/>
            <person name="Bluhm B."/>
            <person name="Cannon C."/>
            <person name="Castanera R."/>
            <person name="Culley D."/>
            <person name="Daum C."/>
            <person name="Ezra D."/>
            <person name="Gonzalez J."/>
            <person name="Henrissat B."/>
            <person name="Kuo A."/>
            <person name="Liang C."/>
            <person name="Lipzen A."/>
            <person name="Lutzoni F."/>
            <person name="Magnuson J."/>
            <person name="Mondo S."/>
            <person name="Nolan M."/>
            <person name="Ohm R."/>
            <person name="Pangilinan J."/>
            <person name="Park H.-J."/>
            <person name="Ramirez L."/>
            <person name="Alfaro M."/>
            <person name="Sun H."/>
            <person name="Tritt A."/>
            <person name="Yoshinaga Y."/>
            <person name="Zwiers L.-H."/>
            <person name="Turgeon B."/>
            <person name="Goodwin S."/>
            <person name="Spatafora J."/>
            <person name="Crous P."/>
            <person name="Grigoriev I."/>
        </authorList>
    </citation>
    <scope>NUCLEOTIDE SEQUENCE</scope>
    <source>
        <strain evidence="3">CBS 122681</strain>
    </source>
</reference>
<feature type="compositionally biased region" description="Basic and acidic residues" evidence="2">
    <location>
        <begin position="367"/>
        <end position="378"/>
    </location>
</feature>
<feature type="region of interest" description="Disordered" evidence="2">
    <location>
        <begin position="212"/>
        <end position="242"/>
    </location>
</feature>
<name>A0A6A6SJK9_9PLEO</name>
<dbReference type="Proteomes" id="UP000799324">
    <property type="component" value="Unassembled WGS sequence"/>
</dbReference>